<feature type="region of interest" description="Disordered" evidence="8">
    <location>
        <begin position="276"/>
        <end position="300"/>
    </location>
</feature>
<feature type="compositionally biased region" description="Polar residues" evidence="8">
    <location>
        <begin position="278"/>
        <end position="289"/>
    </location>
</feature>
<dbReference type="PRINTS" id="PR00762">
    <property type="entry name" value="CLCHANNEL"/>
</dbReference>
<keyword evidence="2" id="KW-0813">Transport</keyword>
<keyword evidence="4 9" id="KW-1133">Transmembrane helix</keyword>
<keyword evidence="11" id="KW-1185">Reference proteome</keyword>
<evidence type="ECO:0000256" key="4">
    <source>
        <dbReference type="ARBA" id="ARBA00022989"/>
    </source>
</evidence>
<feature type="transmembrane region" description="Helical" evidence="9">
    <location>
        <begin position="387"/>
        <end position="411"/>
    </location>
</feature>
<keyword evidence="7" id="KW-0868">Chloride</keyword>
<evidence type="ECO:0000256" key="8">
    <source>
        <dbReference type="SAM" id="MobiDB-lite"/>
    </source>
</evidence>
<keyword evidence="6 9" id="KW-0472">Membrane</keyword>
<keyword evidence="5" id="KW-0406">Ion transport</keyword>
<dbReference type="FunFam" id="1.10.3080.10:FF:000013">
    <property type="entry name" value="Voltage-gated chloride channel (ClcA)"/>
    <property type="match status" value="1"/>
</dbReference>
<keyword evidence="3 9" id="KW-0812">Transmembrane</keyword>
<dbReference type="InterPro" id="IPR014743">
    <property type="entry name" value="Cl-channel_core"/>
</dbReference>
<feature type="transmembrane region" description="Helical" evidence="9">
    <location>
        <begin position="589"/>
        <end position="612"/>
    </location>
</feature>
<feature type="transmembrane region" description="Helical" evidence="9">
    <location>
        <begin position="423"/>
        <end position="440"/>
    </location>
</feature>
<organism evidence="10 11">
    <name type="scientific">Ophiocordyceps camponoti-rufipedis</name>
    <dbReference type="NCBI Taxonomy" id="2004952"/>
    <lineage>
        <taxon>Eukaryota</taxon>
        <taxon>Fungi</taxon>
        <taxon>Dikarya</taxon>
        <taxon>Ascomycota</taxon>
        <taxon>Pezizomycotina</taxon>
        <taxon>Sordariomycetes</taxon>
        <taxon>Hypocreomycetidae</taxon>
        <taxon>Hypocreales</taxon>
        <taxon>Ophiocordycipitaceae</taxon>
        <taxon>Ophiocordyceps</taxon>
    </lineage>
</organism>
<evidence type="ECO:0000256" key="1">
    <source>
        <dbReference type="ARBA" id="ARBA00004141"/>
    </source>
</evidence>
<reference evidence="10 11" key="1">
    <citation type="submission" date="2017-06" db="EMBL/GenBank/DDBJ databases">
        <title>Ant-infecting Ophiocordyceps genomes reveal a high diversity of potential behavioral manipulation genes and a possible major role for enterotoxins.</title>
        <authorList>
            <person name="De Bekker C."/>
            <person name="Evans H.C."/>
            <person name="Brachmann A."/>
            <person name="Hughes D.P."/>
        </authorList>
    </citation>
    <scope>NUCLEOTIDE SEQUENCE [LARGE SCALE GENOMIC DNA]</scope>
    <source>
        <strain evidence="10 11">Map16</strain>
    </source>
</reference>
<evidence type="ECO:0000256" key="2">
    <source>
        <dbReference type="ARBA" id="ARBA00022448"/>
    </source>
</evidence>
<proteinExistence type="predicted"/>
<feature type="transmembrane region" description="Helical" evidence="9">
    <location>
        <begin position="154"/>
        <end position="180"/>
    </location>
</feature>
<dbReference type="GO" id="GO:0005247">
    <property type="term" value="F:voltage-gated chloride channel activity"/>
    <property type="evidence" value="ECO:0007669"/>
    <property type="project" value="TreeGrafter"/>
</dbReference>
<feature type="transmembrane region" description="Helical" evidence="9">
    <location>
        <begin position="562"/>
        <end position="583"/>
    </location>
</feature>
<dbReference type="AlphaFoldDB" id="A0A2C5YLT0"/>
<sequence>MAMGDPEPPDPSSQASSPLTMRRPTSLRRRHSSGESDERSPLLAPPPRTTSRPRVRIRSGADSPRFPSLSRDQSYAGSVFGARHHSRHESLSQRLLSAFAEGRGSIAGSKSSLFVDERVWYDQFTSTDWVHDAIADSHRVKALRSRRGFWGRAAILYDGVQGWILSALSGFVVALIAYAVDVSEATVFDYKDGYCARAWYLGEQKCCPHGPCEDWKNWSEVVSISPLGPGWTEFTIYMSCVVGFAVFSCWLALWTETVVPSAYRLTTLDENFAALSPPQLSDEGQTDDSASPRRRSDADGVNPPMVYYSAAGSGVAEVRVIISGFVLHGFLGFKTLVIKMISLVFSVSSGLSLGKEGPFVHMATCVGNIACRLFPKYDQNDAKRREALSAAAAAGVAVAFGAPLGGVLFGLEEVAYFFPAKTLFRTFFCCIIAALSLKFLNPFGTHKIVMFEVRYLVDWDFFELLGFIFVGVLGGAIGALFIKAHKHWAHSFRRIHVIKTYPMFEVFLVAAITGLMSYWNVLTKLPVAKLLFNLASPCDHSSDGYEDELGLCVKSADDIPGVIRNLFIAFVIKGFLTVITFGIKVPSGIYIPSMVVGGLLGRIVGHLMQWLVMSVPHWRIFGNCATAVEGTCVQPGVYGLIAAGATMCGTTRLSVTLAVILFELTGSLDYVLPFSLSILVSKWTADAIEPHSIYDLLTSMNSYPFLDNKRKPVFTGDLEDIVPRLRRERVIDITDSPLVSATSLRAKLEVLHRSAELDGGLPIVRYGVLVGLIPAPDLEYALDQLEDEDSSMCLMDRVPSIDDDDVCEADPTDFARYIDPAPVALDIRSPMDLVYECFVKLGLRYICVLKDGKYAGMTHKKTFVKYMRQLEEDGDWT</sequence>
<dbReference type="OrthoDB" id="44789at2759"/>
<dbReference type="CDD" id="cd03684">
    <property type="entry name" value="ClC_3_like"/>
    <property type="match status" value="1"/>
</dbReference>
<dbReference type="PANTHER" id="PTHR45711:SF3">
    <property type="entry name" value="CLC CHANNEL"/>
    <property type="match status" value="1"/>
</dbReference>
<dbReference type="PANTHER" id="PTHR45711">
    <property type="entry name" value="CHLORIDE CHANNEL PROTEIN"/>
    <property type="match status" value="1"/>
</dbReference>
<evidence type="ECO:0000256" key="5">
    <source>
        <dbReference type="ARBA" id="ARBA00023065"/>
    </source>
</evidence>
<dbReference type="InterPro" id="IPR001807">
    <property type="entry name" value="ClC"/>
</dbReference>
<gene>
    <name evidence="10" type="ORF">CDD80_5752</name>
</gene>
<feature type="transmembrane region" description="Helical" evidence="9">
    <location>
        <begin position="461"/>
        <end position="482"/>
    </location>
</feature>
<dbReference type="InterPro" id="IPR046342">
    <property type="entry name" value="CBS_dom_sf"/>
</dbReference>
<dbReference type="Gene3D" id="1.10.3080.10">
    <property type="entry name" value="Clc chloride channel"/>
    <property type="match status" value="1"/>
</dbReference>
<dbReference type="GO" id="GO:0005769">
    <property type="term" value="C:early endosome"/>
    <property type="evidence" value="ECO:0007669"/>
    <property type="project" value="TreeGrafter"/>
</dbReference>
<evidence type="ECO:0000313" key="11">
    <source>
        <dbReference type="Proteomes" id="UP000226431"/>
    </source>
</evidence>
<comment type="subcellular location">
    <subcellularLocation>
        <location evidence="1">Membrane</location>
        <topology evidence="1">Multi-pass membrane protein</topology>
    </subcellularLocation>
</comment>
<dbReference type="SUPFAM" id="SSF54631">
    <property type="entry name" value="CBS-domain pair"/>
    <property type="match status" value="1"/>
</dbReference>
<evidence type="ECO:0000256" key="9">
    <source>
        <dbReference type="SAM" id="Phobius"/>
    </source>
</evidence>
<dbReference type="GO" id="GO:0005794">
    <property type="term" value="C:Golgi apparatus"/>
    <property type="evidence" value="ECO:0007669"/>
    <property type="project" value="TreeGrafter"/>
</dbReference>
<dbReference type="EMBL" id="NJES01000059">
    <property type="protein sequence ID" value="PHH79038.1"/>
    <property type="molecule type" value="Genomic_DNA"/>
</dbReference>
<accession>A0A2C5YLT0</accession>
<name>A0A2C5YLT0_9HYPO</name>
<evidence type="ECO:0000313" key="10">
    <source>
        <dbReference type="EMBL" id="PHH79038.1"/>
    </source>
</evidence>
<feature type="transmembrane region" description="Helical" evidence="9">
    <location>
        <begin position="234"/>
        <end position="254"/>
    </location>
</feature>
<feature type="transmembrane region" description="Helical" evidence="9">
    <location>
        <begin position="325"/>
        <end position="347"/>
    </location>
</feature>
<feature type="transmembrane region" description="Helical" evidence="9">
    <location>
        <begin position="502"/>
        <end position="522"/>
    </location>
</feature>
<feature type="region of interest" description="Disordered" evidence="8">
    <location>
        <begin position="1"/>
        <end position="71"/>
    </location>
</feature>
<dbReference type="Proteomes" id="UP000226431">
    <property type="component" value="Unassembled WGS sequence"/>
</dbReference>
<dbReference type="SUPFAM" id="SSF81340">
    <property type="entry name" value="Clc chloride channel"/>
    <property type="match status" value="1"/>
</dbReference>
<evidence type="ECO:0000256" key="7">
    <source>
        <dbReference type="ARBA" id="ARBA00023214"/>
    </source>
</evidence>
<comment type="caution">
    <text evidence="10">The sequence shown here is derived from an EMBL/GenBank/DDBJ whole genome shotgun (WGS) entry which is preliminary data.</text>
</comment>
<protein>
    <recommendedName>
        <fullName evidence="12">Chloride channel protein</fullName>
    </recommendedName>
</protein>
<dbReference type="Pfam" id="PF00654">
    <property type="entry name" value="Voltage_CLC"/>
    <property type="match status" value="1"/>
</dbReference>
<evidence type="ECO:0000256" key="3">
    <source>
        <dbReference type="ARBA" id="ARBA00022692"/>
    </source>
</evidence>
<dbReference type="GO" id="GO:0005886">
    <property type="term" value="C:plasma membrane"/>
    <property type="evidence" value="ECO:0007669"/>
    <property type="project" value="TreeGrafter"/>
</dbReference>
<evidence type="ECO:0008006" key="12">
    <source>
        <dbReference type="Google" id="ProtNLM"/>
    </source>
</evidence>
<evidence type="ECO:0000256" key="6">
    <source>
        <dbReference type="ARBA" id="ARBA00023136"/>
    </source>
</evidence>